<gene>
    <name evidence="2" type="ORF">APAL1065_LOCUS4720</name>
</gene>
<name>A0A7S2VCL4_9STRA</name>
<protein>
    <submittedName>
        <fullName evidence="2">Uncharacterized protein</fullName>
    </submittedName>
</protein>
<proteinExistence type="predicted"/>
<dbReference type="EMBL" id="HBHT01007089">
    <property type="protein sequence ID" value="CAD9949684.1"/>
    <property type="molecule type" value="Transcribed_RNA"/>
</dbReference>
<dbReference type="AlphaFoldDB" id="A0A7S2VCL4"/>
<organism evidence="2">
    <name type="scientific">Entomoneis paludosa</name>
    <dbReference type="NCBI Taxonomy" id="265537"/>
    <lineage>
        <taxon>Eukaryota</taxon>
        <taxon>Sar</taxon>
        <taxon>Stramenopiles</taxon>
        <taxon>Ochrophyta</taxon>
        <taxon>Bacillariophyta</taxon>
        <taxon>Bacillariophyceae</taxon>
        <taxon>Bacillariophycidae</taxon>
        <taxon>Entomoneidaceae</taxon>
        <taxon>Entomoneis</taxon>
    </lineage>
</organism>
<evidence type="ECO:0000256" key="1">
    <source>
        <dbReference type="SAM" id="MobiDB-lite"/>
    </source>
</evidence>
<evidence type="ECO:0000313" key="2">
    <source>
        <dbReference type="EMBL" id="CAD9949684.1"/>
    </source>
</evidence>
<accession>A0A7S2VCL4</accession>
<sequence>METKQKALDLYAILTRRRPSNLSHIARQPIALEGLVRSASLQYGASSPLRHAAVSILLGMAEDPCHHRIMAKQTGLLSLLIRYVREQESSLHVAVAAASSSPPRRNQEEVPMNVSSPDRELIKANIMHIAAAL</sequence>
<feature type="region of interest" description="Disordered" evidence="1">
    <location>
        <begin position="96"/>
        <end position="115"/>
    </location>
</feature>
<reference evidence="2" key="1">
    <citation type="submission" date="2021-01" db="EMBL/GenBank/DDBJ databases">
        <authorList>
            <person name="Corre E."/>
            <person name="Pelletier E."/>
            <person name="Niang G."/>
            <person name="Scheremetjew M."/>
            <person name="Finn R."/>
            <person name="Kale V."/>
            <person name="Holt S."/>
            <person name="Cochrane G."/>
            <person name="Meng A."/>
            <person name="Brown T."/>
            <person name="Cohen L."/>
        </authorList>
    </citation>
    <scope>NUCLEOTIDE SEQUENCE</scope>
    <source>
        <strain evidence="2">CCMP125</strain>
    </source>
</reference>